<evidence type="ECO:0000256" key="4">
    <source>
        <dbReference type="ARBA" id="ARBA00022692"/>
    </source>
</evidence>
<dbReference type="Pfam" id="PF00893">
    <property type="entry name" value="Multi_Drug_Res"/>
    <property type="match status" value="1"/>
</dbReference>
<dbReference type="GO" id="GO:0022857">
    <property type="term" value="F:transmembrane transporter activity"/>
    <property type="evidence" value="ECO:0007669"/>
    <property type="project" value="InterPro"/>
</dbReference>
<evidence type="ECO:0000256" key="8">
    <source>
        <dbReference type="RuleBase" id="RU003942"/>
    </source>
</evidence>
<organism evidence="10 11">
    <name type="scientific">Pectobacterium brasiliense</name>
    <dbReference type="NCBI Taxonomy" id="180957"/>
    <lineage>
        <taxon>Bacteria</taxon>
        <taxon>Pseudomonadati</taxon>
        <taxon>Pseudomonadota</taxon>
        <taxon>Gammaproteobacteria</taxon>
        <taxon>Enterobacterales</taxon>
        <taxon>Pectobacteriaceae</taxon>
        <taxon>Pectobacterium</taxon>
    </lineage>
</organism>
<proteinExistence type="inferred from homology"/>
<evidence type="ECO:0000256" key="1">
    <source>
        <dbReference type="ARBA" id="ARBA00004651"/>
    </source>
</evidence>
<dbReference type="InterPro" id="IPR000390">
    <property type="entry name" value="Small_drug/metabolite_transptr"/>
</dbReference>
<comment type="similarity">
    <text evidence="7 8">Belongs to the drug/metabolite transporter (DMT) superfamily. Small multidrug resistance (SMR) (TC 2.A.7.1) family.</text>
</comment>
<dbReference type="RefSeq" id="WP_320715036.1">
    <property type="nucleotide sequence ID" value="NZ_JAXHOZ010000079.1"/>
</dbReference>
<evidence type="ECO:0000256" key="6">
    <source>
        <dbReference type="ARBA" id="ARBA00023136"/>
    </source>
</evidence>
<keyword evidence="5 9" id="KW-1133">Transmembrane helix</keyword>
<protein>
    <submittedName>
        <fullName evidence="10">SMR family transporter</fullName>
    </submittedName>
</protein>
<accession>A0AAW9HJP9</accession>
<feature type="transmembrane region" description="Helical" evidence="9">
    <location>
        <begin position="6"/>
        <end position="32"/>
    </location>
</feature>
<reference evidence="10" key="1">
    <citation type="submission" date="2023-11" db="EMBL/GenBank/DDBJ databases">
        <title>Comparative genomics revealed phylogeny of phytopathogenic Pectobacterium aroidearum based on whole-genome sequencing and function of putative horizontal acquire islands in P. aroidearum PccS1.</title>
        <authorList>
            <person name="Fan J."/>
            <person name="Yang L."/>
        </authorList>
    </citation>
    <scope>NUCLEOTIDE SEQUENCE</scope>
    <source>
        <strain evidence="10">NJAU140</strain>
    </source>
</reference>
<dbReference type="GO" id="GO:0005886">
    <property type="term" value="C:plasma membrane"/>
    <property type="evidence" value="ECO:0007669"/>
    <property type="project" value="UniProtKB-SubCell"/>
</dbReference>
<keyword evidence="3" id="KW-1003">Cell membrane</keyword>
<dbReference type="SUPFAM" id="SSF103481">
    <property type="entry name" value="Multidrug resistance efflux transporter EmrE"/>
    <property type="match status" value="1"/>
</dbReference>
<evidence type="ECO:0000256" key="3">
    <source>
        <dbReference type="ARBA" id="ARBA00022475"/>
    </source>
</evidence>
<keyword evidence="4 8" id="KW-0812">Transmembrane</keyword>
<dbReference type="AlphaFoldDB" id="A0AAW9HJP9"/>
<evidence type="ECO:0000256" key="2">
    <source>
        <dbReference type="ARBA" id="ARBA00022448"/>
    </source>
</evidence>
<dbReference type="PANTHER" id="PTHR30561">
    <property type="entry name" value="SMR FAMILY PROTON-DEPENDENT DRUG EFFLUX TRANSPORTER SUGE"/>
    <property type="match status" value="1"/>
</dbReference>
<dbReference type="Gene3D" id="1.10.3730.20">
    <property type="match status" value="1"/>
</dbReference>
<dbReference type="EMBL" id="JAXHOZ010000079">
    <property type="protein sequence ID" value="MDY4379935.1"/>
    <property type="molecule type" value="Genomic_DNA"/>
</dbReference>
<evidence type="ECO:0000256" key="5">
    <source>
        <dbReference type="ARBA" id="ARBA00022989"/>
    </source>
</evidence>
<comment type="caution">
    <text evidence="10">The sequence shown here is derived from an EMBL/GenBank/DDBJ whole genome shotgun (WGS) entry which is preliminary data.</text>
</comment>
<keyword evidence="6 9" id="KW-0472">Membrane</keyword>
<dbReference type="Proteomes" id="UP001269968">
    <property type="component" value="Unassembled WGS sequence"/>
</dbReference>
<dbReference type="PANTHER" id="PTHR30561:SF1">
    <property type="entry name" value="MULTIDRUG TRANSPORTER EMRE"/>
    <property type="match status" value="1"/>
</dbReference>
<dbReference type="InterPro" id="IPR045324">
    <property type="entry name" value="Small_multidrug_res"/>
</dbReference>
<comment type="subcellular location">
    <subcellularLocation>
        <location evidence="1 8">Cell membrane</location>
        <topology evidence="1 8">Multi-pass membrane protein</topology>
    </subcellularLocation>
</comment>
<name>A0AAW9HJP9_9GAMM</name>
<evidence type="ECO:0000256" key="7">
    <source>
        <dbReference type="ARBA" id="ARBA00038032"/>
    </source>
</evidence>
<evidence type="ECO:0000313" key="11">
    <source>
        <dbReference type="Proteomes" id="UP001269968"/>
    </source>
</evidence>
<evidence type="ECO:0000313" key="10">
    <source>
        <dbReference type="EMBL" id="MDY4379935.1"/>
    </source>
</evidence>
<keyword evidence="2" id="KW-0813">Transport</keyword>
<feature type="transmembrane region" description="Helical" evidence="9">
    <location>
        <begin position="97"/>
        <end position="114"/>
    </location>
</feature>
<evidence type="ECO:0000256" key="9">
    <source>
        <dbReference type="SAM" id="Phobius"/>
    </source>
</evidence>
<sequence length="116" mass="12188">MYISTFIFIGDTVVVPTLIFGAICSTLGTLALKGSERFRKPIPTALALLCYAGSTVLLARAMTLMPVALAHAVWTGLVALALLGIDRFYFRLPVSGNRLAGFLCVLGGIAVLGAQS</sequence>
<dbReference type="InterPro" id="IPR037185">
    <property type="entry name" value="EmrE-like"/>
</dbReference>
<gene>
    <name evidence="10" type="ORF">SOV92_19295</name>
</gene>
<feature type="transmembrane region" description="Helical" evidence="9">
    <location>
        <begin position="68"/>
        <end position="85"/>
    </location>
</feature>